<dbReference type="Pfam" id="PF00171">
    <property type="entry name" value="Aldedh"/>
    <property type="match status" value="1"/>
</dbReference>
<keyword evidence="10" id="KW-1185">Reference proteome</keyword>
<dbReference type="PROSITE" id="PS00070">
    <property type="entry name" value="ALDEHYDE_DEHYDR_CYS"/>
    <property type="match status" value="1"/>
</dbReference>
<reference evidence="9 10" key="1">
    <citation type="submission" date="2016-10" db="EMBL/GenBank/DDBJ databases">
        <authorList>
            <person name="de Groot N.N."/>
        </authorList>
    </citation>
    <scope>NUCLEOTIDE SEQUENCE [LARGE SCALE GENOMIC DNA]</scope>
    <source>
        <strain evidence="9 10">DSM 16077</strain>
    </source>
</reference>
<dbReference type="OrthoDB" id="7168186at2"/>
<name>A0A1G9W4Z4_9PROT</name>
<evidence type="ECO:0000256" key="6">
    <source>
        <dbReference type="PROSITE-ProRule" id="PRU10007"/>
    </source>
</evidence>
<dbReference type="GO" id="GO:0005737">
    <property type="term" value="C:cytoplasm"/>
    <property type="evidence" value="ECO:0007669"/>
    <property type="project" value="TreeGrafter"/>
</dbReference>
<dbReference type="PIRSF" id="PIRSF036492">
    <property type="entry name" value="ALDH"/>
    <property type="match status" value="1"/>
</dbReference>
<evidence type="ECO:0000256" key="2">
    <source>
        <dbReference type="ARBA" id="ARBA00023002"/>
    </source>
</evidence>
<dbReference type="InterPro" id="IPR029510">
    <property type="entry name" value="Ald_DH_CS_GLU"/>
</dbReference>
<dbReference type="GO" id="GO:0004029">
    <property type="term" value="F:aldehyde dehydrogenase (NAD+) activity"/>
    <property type="evidence" value="ECO:0007669"/>
    <property type="project" value="TreeGrafter"/>
</dbReference>
<keyword evidence="2 4" id="KW-0560">Oxidoreductase</keyword>
<dbReference type="SUPFAM" id="SSF53720">
    <property type="entry name" value="ALDH-like"/>
    <property type="match status" value="1"/>
</dbReference>
<feature type="domain" description="Aldehyde dehydrogenase" evidence="8">
    <location>
        <begin position="7"/>
        <end position="444"/>
    </location>
</feature>
<protein>
    <recommendedName>
        <fullName evidence="4">Aldehyde dehydrogenase</fullName>
    </recommendedName>
</protein>
<dbReference type="InterPro" id="IPR012394">
    <property type="entry name" value="Aldehyde_DH_NAD(P)"/>
</dbReference>
<evidence type="ECO:0000259" key="8">
    <source>
        <dbReference type="Pfam" id="PF00171"/>
    </source>
</evidence>
<dbReference type="EMBL" id="FNHG01000022">
    <property type="protein sequence ID" value="SDM79559.1"/>
    <property type="molecule type" value="Genomic_DNA"/>
</dbReference>
<proteinExistence type="inferred from homology"/>
<comment type="similarity">
    <text evidence="1 4 7">Belongs to the aldehyde dehydrogenase family.</text>
</comment>
<dbReference type="AlphaFoldDB" id="A0A1G9W4Z4"/>
<evidence type="ECO:0000256" key="4">
    <source>
        <dbReference type="PIRNR" id="PIRNR036492"/>
    </source>
</evidence>
<feature type="active site" evidence="5 6">
    <location>
        <position position="219"/>
    </location>
</feature>
<organism evidence="9 10">
    <name type="scientific">Maricaulis salignorans</name>
    <dbReference type="NCBI Taxonomy" id="144026"/>
    <lineage>
        <taxon>Bacteria</taxon>
        <taxon>Pseudomonadati</taxon>
        <taxon>Pseudomonadota</taxon>
        <taxon>Alphaproteobacteria</taxon>
        <taxon>Maricaulales</taxon>
        <taxon>Maricaulaceae</taxon>
        <taxon>Maricaulis</taxon>
    </lineage>
</organism>
<accession>A0A1G9W4Z4</accession>
<dbReference type="STRING" id="144026.SAMN04488568_12237"/>
<evidence type="ECO:0000256" key="1">
    <source>
        <dbReference type="ARBA" id="ARBA00009986"/>
    </source>
</evidence>
<dbReference type="PROSITE" id="PS00687">
    <property type="entry name" value="ALDEHYDE_DEHYDR_GLU"/>
    <property type="match status" value="1"/>
</dbReference>
<dbReference type="InterPro" id="IPR016161">
    <property type="entry name" value="Ald_DH/histidinol_DH"/>
</dbReference>
<dbReference type="PANTHER" id="PTHR43570:SF20">
    <property type="entry name" value="ALDEHYDE DEHYDROGENASE ALDX-RELATED"/>
    <property type="match status" value="1"/>
</dbReference>
<gene>
    <name evidence="9" type="ORF">SAMN04488568_12237</name>
</gene>
<dbReference type="PANTHER" id="PTHR43570">
    <property type="entry name" value="ALDEHYDE DEHYDROGENASE"/>
    <property type="match status" value="1"/>
</dbReference>
<dbReference type="InterPro" id="IPR016162">
    <property type="entry name" value="Ald_DH_N"/>
</dbReference>
<dbReference type="InterPro" id="IPR016160">
    <property type="entry name" value="Ald_DH_CS_CYS"/>
</dbReference>
<evidence type="ECO:0000313" key="9">
    <source>
        <dbReference type="EMBL" id="SDM79559.1"/>
    </source>
</evidence>
<dbReference type="Proteomes" id="UP000199759">
    <property type="component" value="Unassembled WGS sequence"/>
</dbReference>
<evidence type="ECO:0000256" key="5">
    <source>
        <dbReference type="PIRSR" id="PIRSR036492-1"/>
    </source>
</evidence>
<sequence length="473" mass="51217">MSEAEAKQIERMKSLLATQRDAFRHERHRPIDLRKADLARIADLCRKNSDAICEAISRDFGNRARQESVIAEIAFVIQDADHTAKHIGKWAKTRSVGVPMTLMPGKATIRREPKGVVGIVSPWNYPFQLAMAPLVAALGAGCRAMIKPSELTPATAELMKRLIGEAFEEDHVCVITGGPAVGEAFSRLKFDHLFYTGSTQVGRLVAMAAAENLVPVTLELGGKSPAIVTPGYPKLSAAKSIGWGKFLNAGQTCVAPDYVMVPNGEERAMGEAIIKIAEHEFPESSSDDAYTAIVSDRHYERLTGMIEEARAGGAEILQAEHDAQAAQAARKIPPTVILNPPADSKVMTEEIFGPLLPVVGYSEIDAATNYVADHDHPLALYVYSTDKEMATRILDQSQSGGVGINTNLLHLSVPDLPFGGIGASGQGSYHGEAGFLTFTHERSVFATGKWHPSRLLAPPYGKFYETVSKKQMS</sequence>
<dbReference type="InterPro" id="IPR016163">
    <property type="entry name" value="Ald_DH_C"/>
</dbReference>
<dbReference type="InterPro" id="IPR015590">
    <property type="entry name" value="Aldehyde_DH_dom"/>
</dbReference>
<evidence type="ECO:0000313" key="10">
    <source>
        <dbReference type="Proteomes" id="UP000199759"/>
    </source>
</evidence>
<dbReference type="CDD" id="cd07133">
    <property type="entry name" value="ALDH_CALDH_CalB"/>
    <property type="match status" value="1"/>
</dbReference>
<feature type="active site" evidence="5">
    <location>
        <position position="253"/>
    </location>
</feature>
<keyword evidence="3" id="KW-0520">NAD</keyword>
<dbReference type="FunFam" id="3.40.605.10:FF:000004">
    <property type="entry name" value="Aldehyde dehydrogenase"/>
    <property type="match status" value="1"/>
</dbReference>
<dbReference type="GO" id="GO:0006081">
    <property type="term" value="P:aldehyde metabolic process"/>
    <property type="evidence" value="ECO:0007669"/>
    <property type="project" value="InterPro"/>
</dbReference>
<evidence type="ECO:0000256" key="3">
    <source>
        <dbReference type="ARBA" id="ARBA00023027"/>
    </source>
</evidence>
<dbReference type="Gene3D" id="3.40.605.10">
    <property type="entry name" value="Aldehyde Dehydrogenase, Chain A, domain 1"/>
    <property type="match status" value="1"/>
</dbReference>
<dbReference type="RefSeq" id="WP_091771732.1">
    <property type="nucleotide sequence ID" value="NZ_FNHG01000022.1"/>
</dbReference>
<dbReference type="Gene3D" id="3.40.309.10">
    <property type="entry name" value="Aldehyde Dehydrogenase, Chain A, domain 2"/>
    <property type="match status" value="1"/>
</dbReference>
<evidence type="ECO:0000256" key="7">
    <source>
        <dbReference type="RuleBase" id="RU003345"/>
    </source>
</evidence>